<keyword evidence="5" id="KW-0711">Selenium</keyword>
<accession>A0A1X6PBZ5</accession>
<sequence length="427" mass="44391">MRAAGDELHHLGWSSCSSCRTAPGGVPAGGTHTTLVAGGVLSGDIHFIDVAADPRAPTLAGTVAAGEVAAAAGLAWPHTSHCTPNAVLVSCMAGADAGDGAGHEPGRNGYVAIDPATRAVKGRWEAAGQATPHGYDFWYQPRHDVMVSSGWGTPAQLVRGFNPADVAAGGYGRTLTFWSWSRRVITGTVDLGAGSVPLEVRFLHDPAAAEGYVACALSGEVVRFYKDPTVDGGWATHVVLTVAPVAVTGWALPTMPALLTDFVISLDDRYLYLACWLHGDVRQYDITNTAKPVLVGQVYVGGLLSNPASGVDLTDHAAAAAVGVVPPPTPTVVGGVTVAGGAQMVQLSRDGRRLYVSTSLFSAWDAQFYPDLVARGGQLLRVDVDVEAGGLTLNEGFVVDFGAEPWGPALCHEMRLPGGDCTSDIWM</sequence>
<comment type="pathway">
    <text evidence="1">Organosulfur degradation.</text>
</comment>
<dbReference type="EMBL" id="KV918814">
    <property type="protein sequence ID" value="OSX78398.1"/>
    <property type="molecule type" value="Genomic_DNA"/>
</dbReference>
<dbReference type="AlphaFoldDB" id="A0A1X6PBZ5"/>
<comment type="catalytic activity">
    <reaction evidence="6">
        <text>methanethiol + O2 + H2O = hydrogen sulfide + formaldehyde + H2O2 + H(+)</text>
        <dbReference type="Rhea" id="RHEA:11812"/>
        <dbReference type="ChEBI" id="CHEBI:15377"/>
        <dbReference type="ChEBI" id="CHEBI:15378"/>
        <dbReference type="ChEBI" id="CHEBI:15379"/>
        <dbReference type="ChEBI" id="CHEBI:16007"/>
        <dbReference type="ChEBI" id="CHEBI:16240"/>
        <dbReference type="ChEBI" id="CHEBI:16842"/>
        <dbReference type="ChEBI" id="CHEBI:29919"/>
        <dbReference type="EC" id="1.8.3.4"/>
    </reaction>
</comment>
<keyword evidence="8" id="KW-1185">Reference proteome</keyword>
<dbReference type="GO" id="GO:0008430">
    <property type="term" value="F:selenium binding"/>
    <property type="evidence" value="ECO:0007669"/>
    <property type="project" value="InterPro"/>
</dbReference>
<dbReference type="EC" id="1.8.3.4" evidence="3"/>
<dbReference type="OrthoDB" id="10252446at2759"/>
<organism evidence="7 8">
    <name type="scientific">Porphyra umbilicalis</name>
    <name type="common">Purple laver</name>
    <name type="synonym">Red alga</name>
    <dbReference type="NCBI Taxonomy" id="2786"/>
    <lineage>
        <taxon>Eukaryota</taxon>
        <taxon>Rhodophyta</taxon>
        <taxon>Bangiophyceae</taxon>
        <taxon>Bangiales</taxon>
        <taxon>Bangiaceae</taxon>
        <taxon>Porphyra</taxon>
    </lineage>
</organism>
<evidence type="ECO:0000256" key="4">
    <source>
        <dbReference type="ARBA" id="ARBA00015601"/>
    </source>
</evidence>
<dbReference type="GO" id="GO:0018549">
    <property type="term" value="F:methanethiol oxidase activity"/>
    <property type="evidence" value="ECO:0007669"/>
    <property type="project" value="UniProtKB-EC"/>
</dbReference>
<dbReference type="Pfam" id="PF05694">
    <property type="entry name" value="SBP56"/>
    <property type="match status" value="1"/>
</dbReference>
<evidence type="ECO:0000256" key="2">
    <source>
        <dbReference type="ARBA" id="ARBA00005606"/>
    </source>
</evidence>
<name>A0A1X6PBZ5_PORUM</name>
<proteinExistence type="inferred from homology"/>
<reference evidence="7 8" key="1">
    <citation type="submission" date="2017-03" db="EMBL/GenBank/DDBJ databases">
        <title>WGS assembly of Porphyra umbilicalis.</title>
        <authorList>
            <person name="Brawley S.H."/>
            <person name="Blouin N.A."/>
            <person name="Ficko-Blean E."/>
            <person name="Wheeler G.L."/>
            <person name="Lohr M."/>
            <person name="Goodson H.V."/>
            <person name="Jenkins J.W."/>
            <person name="Blaby-Haas C.E."/>
            <person name="Helliwell K.E."/>
            <person name="Chan C."/>
            <person name="Marriage T."/>
            <person name="Bhattacharya D."/>
            <person name="Klein A.S."/>
            <person name="Badis Y."/>
            <person name="Brodie J."/>
            <person name="Cao Y."/>
            <person name="Collen J."/>
            <person name="Dittami S.M."/>
            <person name="Gachon C.M."/>
            <person name="Green B.R."/>
            <person name="Karpowicz S."/>
            <person name="Kim J.W."/>
            <person name="Kudahl U."/>
            <person name="Lin S."/>
            <person name="Michel G."/>
            <person name="Mittag M."/>
            <person name="Olson B.J."/>
            <person name="Pangilinan J."/>
            <person name="Peng Y."/>
            <person name="Qiu H."/>
            <person name="Shu S."/>
            <person name="Singer J.T."/>
            <person name="Smith A.G."/>
            <person name="Sprecher B.N."/>
            <person name="Wagner V."/>
            <person name="Wang W."/>
            <person name="Wang Z.-Y."/>
            <person name="Yan J."/>
            <person name="Yarish C."/>
            <person name="Zoeuner-Riek S."/>
            <person name="Zhuang Y."/>
            <person name="Zou Y."/>
            <person name="Lindquist E.A."/>
            <person name="Grimwood J."/>
            <person name="Barry K."/>
            <person name="Rokhsar D.S."/>
            <person name="Schmutz J."/>
            <person name="Stiller J.W."/>
            <person name="Grossman A.R."/>
            <person name="Prochnik S.E."/>
        </authorList>
    </citation>
    <scope>NUCLEOTIDE SEQUENCE [LARGE SCALE GENOMIC DNA]</scope>
    <source>
        <strain evidence="7">4086291</strain>
    </source>
</reference>
<evidence type="ECO:0000313" key="8">
    <source>
        <dbReference type="Proteomes" id="UP000218209"/>
    </source>
</evidence>
<dbReference type="SUPFAM" id="SSF75011">
    <property type="entry name" value="3-carboxy-cis,cis-mucoante lactonizing enzyme"/>
    <property type="match status" value="1"/>
</dbReference>
<evidence type="ECO:0000256" key="6">
    <source>
        <dbReference type="ARBA" id="ARBA00047539"/>
    </source>
</evidence>
<comment type="similarity">
    <text evidence="2">Belongs to the selenium-binding protein family.</text>
</comment>
<dbReference type="InterPro" id="IPR008826">
    <property type="entry name" value="Se-bd"/>
</dbReference>
<dbReference type="PANTHER" id="PTHR23300">
    <property type="entry name" value="METHANETHIOL OXIDASE"/>
    <property type="match status" value="1"/>
</dbReference>
<protein>
    <recommendedName>
        <fullName evidence="4">Methanethiol oxidase</fullName>
        <ecNumber evidence="3">1.8.3.4</ecNumber>
    </recommendedName>
</protein>
<dbReference type="InterPro" id="IPR015943">
    <property type="entry name" value="WD40/YVTN_repeat-like_dom_sf"/>
</dbReference>
<evidence type="ECO:0000313" key="7">
    <source>
        <dbReference type="EMBL" id="OSX78398.1"/>
    </source>
</evidence>
<gene>
    <name evidence="7" type="ORF">BU14_0111s0067</name>
</gene>
<dbReference type="PANTHER" id="PTHR23300:SF0">
    <property type="entry name" value="METHANETHIOL OXIDASE"/>
    <property type="match status" value="1"/>
</dbReference>
<dbReference type="Proteomes" id="UP000218209">
    <property type="component" value="Unassembled WGS sequence"/>
</dbReference>
<dbReference type="Gene3D" id="2.130.10.10">
    <property type="entry name" value="YVTN repeat-like/Quinoprotein amine dehydrogenase"/>
    <property type="match status" value="1"/>
</dbReference>
<evidence type="ECO:0000256" key="3">
    <source>
        <dbReference type="ARBA" id="ARBA00012510"/>
    </source>
</evidence>
<evidence type="ECO:0000256" key="5">
    <source>
        <dbReference type="ARBA" id="ARBA00023266"/>
    </source>
</evidence>
<evidence type="ECO:0000256" key="1">
    <source>
        <dbReference type="ARBA" id="ARBA00005177"/>
    </source>
</evidence>